<dbReference type="RefSeq" id="WP_125241447.1">
    <property type="nucleotide sequence ID" value="NZ_RSED01000001.1"/>
</dbReference>
<dbReference type="PANTHER" id="PTHR34818:SF1">
    <property type="entry name" value="PROTEIN BLI-3"/>
    <property type="match status" value="1"/>
</dbReference>
<dbReference type="InterPro" id="IPR012349">
    <property type="entry name" value="Split_barrel_FMN-bd"/>
</dbReference>
<evidence type="ECO:0000313" key="2">
    <source>
        <dbReference type="EMBL" id="RRS06304.1"/>
    </source>
</evidence>
<dbReference type="Pfam" id="PF16242">
    <property type="entry name" value="Pyrid_ox_like"/>
    <property type="match status" value="1"/>
</dbReference>
<dbReference type="AlphaFoldDB" id="A0A426VHE4"/>
<dbReference type="InterPro" id="IPR038725">
    <property type="entry name" value="YdaG_split_barrel_FMN-bd"/>
</dbReference>
<gene>
    <name evidence="2" type="ORF">EIP75_01590</name>
</gene>
<accession>A0A426VHE4</accession>
<dbReference type="Gene3D" id="2.30.110.10">
    <property type="entry name" value="Electron Transport, Fmn-binding Protein, Chain A"/>
    <property type="match status" value="1"/>
</dbReference>
<dbReference type="SUPFAM" id="SSF50475">
    <property type="entry name" value="FMN-binding split barrel"/>
    <property type="match status" value="1"/>
</dbReference>
<protein>
    <submittedName>
        <fullName evidence="2">Stress protein</fullName>
    </submittedName>
</protein>
<dbReference type="InterPro" id="IPR052917">
    <property type="entry name" value="Stress-Dev_Protein"/>
</dbReference>
<name>A0A426VHE4_9BURK</name>
<dbReference type="EMBL" id="RSED01000001">
    <property type="protein sequence ID" value="RRS06304.1"/>
    <property type="molecule type" value="Genomic_DNA"/>
</dbReference>
<keyword evidence="3" id="KW-1185">Reference proteome</keyword>
<comment type="caution">
    <text evidence="2">The sequence shown here is derived from an EMBL/GenBank/DDBJ whole genome shotgun (WGS) entry which is preliminary data.</text>
</comment>
<organism evidence="2 3">
    <name type="scientific">Aquabacterium soli</name>
    <dbReference type="NCBI Taxonomy" id="2493092"/>
    <lineage>
        <taxon>Bacteria</taxon>
        <taxon>Pseudomonadati</taxon>
        <taxon>Pseudomonadota</taxon>
        <taxon>Betaproteobacteria</taxon>
        <taxon>Burkholderiales</taxon>
        <taxon>Aquabacterium</taxon>
    </lineage>
</organism>
<dbReference type="OrthoDB" id="1432662at2"/>
<evidence type="ECO:0000259" key="1">
    <source>
        <dbReference type="Pfam" id="PF16242"/>
    </source>
</evidence>
<sequence>MKVHDQTHPAMKKVADLIEDMNVCMITAVDSHHLASRPMSPILLDKDGALWFLTSASAMEGVRLESLTAAFSNESDASYVSMEGSAYLIDDTPTKEHLWSSFAKPWFPDGPESPDLRALKFVPRSVDYWDSPSSKVVRMFAIAASVIAGKPVGLGEHEHLALGGR</sequence>
<evidence type="ECO:0000313" key="3">
    <source>
        <dbReference type="Proteomes" id="UP000269265"/>
    </source>
</evidence>
<dbReference type="PANTHER" id="PTHR34818">
    <property type="entry name" value="PROTEIN BLI-3"/>
    <property type="match status" value="1"/>
</dbReference>
<feature type="domain" description="General stress protein FMN-binding split barrel" evidence="1">
    <location>
        <begin position="10"/>
        <end position="150"/>
    </location>
</feature>
<dbReference type="Proteomes" id="UP000269265">
    <property type="component" value="Unassembled WGS sequence"/>
</dbReference>
<proteinExistence type="predicted"/>
<reference evidence="2 3" key="1">
    <citation type="submission" date="2018-12" db="EMBL/GenBank/DDBJ databases">
        <title>The whole draft genome of Aquabacterium sp. SJQ9.</title>
        <authorList>
            <person name="Sun L."/>
            <person name="Gao X."/>
            <person name="Chen W."/>
            <person name="Huang K."/>
        </authorList>
    </citation>
    <scope>NUCLEOTIDE SEQUENCE [LARGE SCALE GENOMIC DNA]</scope>
    <source>
        <strain evidence="2 3">SJQ9</strain>
    </source>
</reference>